<keyword evidence="7" id="KW-1185">Reference proteome</keyword>
<evidence type="ECO:0000259" key="4">
    <source>
        <dbReference type="Pfam" id="PF00725"/>
    </source>
</evidence>
<organism evidence="6 7">
    <name type="scientific">Corynespora cassiicola Philippines</name>
    <dbReference type="NCBI Taxonomy" id="1448308"/>
    <lineage>
        <taxon>Eukaryota</taxon>
        <taxon>Fungi</taxon>
        <taxon>Dikarya</taxon>
        <taxon>Ascomycota</taxon>
        <taxon>Pezizomycotina</taxon>
        <taxon>Dothideomycetes</taxon>
        <taxon>Pleosporomycetidae</taxon>
        <taxon>Pleosporales</taxon>
        <taxon>Corynesporascaceae</taxon>
        <taxon>Corynespora</taxon>
    </lineage>
</organism>
<evidence type="ECO:0000256" key="3">
    <source>
        <dbReference type="PIRSR" id="PIRSR000105-1"/>
    </source>
</evidence>
<dbReference type="SUPFAM" id="SSF48179">
    <property type="entry name" value="6-phosphogluconate dehydrogenase C-terminal domain-like"/>
    <property type="match status" value="1"/>
</dbReference>
<dbReference type="Pfam" id="PF02737">
    <property type="entry name" value="3HCDH_N"/>
    <property type="match status" value="1"/>
</dbReference>
<dbReference type="InterPro" id="IPR008927">
    <property type="entry name" value="6-PGluconate_DH-like_C_sf"/>
</dbReference>
<feature type="site" description="Important for catalytic activity" evidence="3">
    <location>
        <position position="151"/>
    </location>
</feature>
<comment type="similarity">
    <text evidence="1">Belongs to the 3-hydroxyacyl-CoA dehydrogenase family.</text>
</comment>
<sequence length="300" mass="32786">MVGFEDPPKDYATRPVAILGAGVLGRRIASTWSAAGYTVHIRDPSPDQLAQSLTYIASHLPTYRANAPLSSSRPAGQVHTTSDLSAAVSNAWLVIEAVPESLPLKLSTFSALSRLAPQDALLASNSSSYRSSEMLGQVEDPGARARILNAHYYMPPRNMVVELMTDGCTAEDAFGFLAERLRECGGVVYVARRESTGFIFNRLWAAVKREVLMILAEGVSVPEEVDELWEQVFVKGGIVPCKTMDEVGLDTVAFIENHYIKERGLPSEKTVDFLKKNYIDQGKLGDKCEIGGLLPPKSQR</sequence>
<dbReference type="GO" id="GO:0006631">
    <property type="term" value="P:fatty acid metabolic process"/>
    <property type="evidence" value="ECO:0007669"/>
    <property type="project" value="InterPro"/>
</dbReference>
<dbReference type="GO" id="GO:0070403">
    <property type="term" value="F:NAD+ binding"/>
    <property type="evidence" value="ECO:0007669"/>
    <property type="project" value="InterPro"/>
</dbReference>
<name>A0A2T2N6K5_CORCC</name>
<keyword evidence="2" id="KW-0560">Oxidoreductase</keyword>
<dbReference type="Pfam" id="PF00725">
    <property type="entry name" value="3HCDH"/>
    <property type="match status" value="1"/>
</dbReference>
<dbReference type="Gene3D" id="3.40.50.720">
    <property type="entry name" value="NAD(P)-binding Rossmann-like Domain"/>
    <property type="match status" value="1"/>
</dbReference>
<dbReference type="OrthoDB" id="5958943at2759"/>
<dbReference type="Proteomes" id="UP000240883">
    <property type="component" value="Unassembled WGS sequence"/>
</dbReference>
<dbReference type="InterPro" id="IPR006176">
    <property type="entry name" value="3-OHacyl-CoA_DH_NAD-bd"/>
</dbReference>
<dbReference type="InterPro" id="IPR036291">
    <property type="entry name" value="NAD(P)-bd_dom_sf"/>
</dbReference>
<dbReference type="PIRSF" id="PIRSF000105">
    <property type="entry name" value="HCDH"/>
    <property type="match status" value="1"/>
</dbReference>
<evidence type="ECO:0000313" key="6">
    <source>
        <dbReference type="EMBL" id="PSN61010.1"/>
    </source>
</evidence>
<feature type="domain" description="3-hydroxyacyl-CoA dehydrogenase C-terminal" evidence="4">
    <location>
        <begin position="197"/>
        <end position="288"/>
    </location>
</feature>
<dbReference type="InterPro" id="IPR013328">
    <property type="entry name" value="6PGD_dom2"/>
</dbReference>
<evidence type="ECO:0000313" key="7">
    <source>
        <dbReference type="Proteomes" id="UP000240883"/>
    </source>
</evidence>
<proteinExistence type="inferred from homology"/>
<dbReference type="InterPro" id="IPR022694">
    <property type="entry name" value="3-OHacyl-CoA_DH"/>
</dbReference>
<gene>
    <name evidence="6" type="ORF">BS50DRAFT_604351</name>
</gene>
<protein>
    <submittedName>
        <fullName evidence="6">NAD(P)-binding protein</fullName>
    </submittedName>
</protein>
<accession>A0A2T2N6K5</accession>
<evidence type="ECO:0000259" key="5">
    <source>
        <dbReference type="Pfam" id="PF02737"/>
    </source>
</evidence>
<evidence type="ECO:0000256" key="2">
    <source>
        <dbReference type="ARBA" id="ARBA00023002"/>
    </source>
</evidence>
<dbReference type="SUPFAM" id="SSF51735">
    <property type="entry name" value="NAD(P)-binding Rossmann-fold domains"/>
    <property type="match status" value="1"/>
</dbReference>
<dbReference type="PANTHER" id="PTHR48075:SF10">
    <property type="entry name" value="DEHYDROGENASE, PUTATIVE (AFU_ORTHOLOGUE AFUA_5G10070)-RELATED"/>
    <property type="match status" value="1"/>
</dbReference>
<dbReference type="Gene3D" id="1.10.1040.10">
    <property type="entry name" value="N-(1-d-carboxylethyl)-l-norvaline Dehydrogenase, domain 2"/>
    <property type="match status" value="1"/>
</dbReference>
<dbReference type="AlphaFoldDB" id="A0A2T2N6K5"/>
<reference evidence="6 7" key="1">
    <citation type="journal article" date="2018" name="Front. Microbiol.">
        <title>Genome-Wide Analysis of Corynespora cassiicola Leaf Fall Disease Putative Effectors.</title>
        <authorList>
            <person name="Lopez D."/>
            <person name="Ribeiro S."/>
            <person name="Label P."/>
            <person name="Fumanal B."/>
            <person name="Venisse J.S."/>
            <person name="Kohler A."/>
            <person name="de Oliveira R.R."/>
            <person name="Labutti K."/>
            <person name="Lipzen A."/>
            <person name="Lail K."/>
            <person name="Bauer D."/>
            <person name="Ohm R.A."/>
            <person name="Barry K.W."/>
            <person name="Spatafora J."/>
            <person name="Grigoriev I.V."/>
            <person name="Martin F.M."/>
            <person name="Pujade-Renaud V."/>
        </authorList>
    </citation>
    <scope>NUCLEOTIDE SEQUENCE [LARGE SCALE GENOMIC DNA]</scope>
    <source>
        <strain evidence="6 7">Philippines</strain>
    </source>
</reference>
<dbReference type="EMBL" id="KZ678146">
    <property type="protein sequence ID" value="PSN61010.1"/>
    <property type="molecule type" value="Genomic_DNA"/>
</dbReference>
<dbReference type="GO" id="GO:0016616">
    <property type="term" value="F:oxidoreductase activity, acting on the CH-OH group of donors, NAD or NADP as acceptor"/>
    <property type="evidence" value="ECO:0007669"/>
    <property type="project" value="InterPro"/>
</dbReference>
<dbReference type="InterPro" id="IPR006108">
    <property type="entry name" value="3HC_DH_C"/>
</dbReference>
<evidence type="ECO:0000256" key="1">
    <source>
        <dbReference type="ARBA" id="ARBA00009463"/>
    </source>
</evidence>
<dbReference type="PANTHER" id="PTHR48075">
    <property type="entry name" value="3-HYDROXYACYL-COA DEHYDROGENASE FAMILY PROTEIN"/>
    <property type="match status" value="1"/>
</dbReference>
<dbReference type="STRING" id="1448308.A0A2T2N6K5"/>
<feature type="domain" description="3-hydroxyacyl-CoA dehydrogenase NAD binding" evidence="5">
    <location>
        <begin position="16"/>
        <end position="187"/>
    </location>
</feature>